<dbReference type="EMBL" id="OU898282">
    <property type="protein sequence ID" value="CAG9837495.1"/>
    <property type="molecule type" value="Genomic_DNA"/>
</dbReference>
<name>A0A9N9XIA8_DIABA</name>
<dbReference type="PANTHER" id="PTHR47027:SF25">
    <property type="entry name" value="REVERSE TRANSCRIPTASE DOMAIN-CONTAINING PROTEIN"/>
    <property type="match status" value="1"/>
</dbReference>
<evidence type="ECO:0000313" key="1">
    <source>
        <dbReference type="EMBL" id="CAG9837495.1"/>
    </source>
</evidence>
<protein>
    <recommendedName>
        <fullName evidence="3">Endonuclease-reverse transcriptase</fullName>
    </recommendedName>
</protein>
<gene>
    <name evidence="1" type="ORF">DIABBA_LOCUS10468</name>
</gene>
<sequence length="126" mass="15006">MRKLLISKDLSLPLKLRIVKCYIFPILLYSVEAWTLTETLTRKLEAFEMWVYRRILHISWTEHVTNIEVLQRIGKEKEIVNTRRRHSWLQNLRKWFGLTSVELFRVAANKIKIAMLIANVRNGQGT</sequence>
<reference evidence="1" key="1">
    <citation type="submission" date="2022-01" db="EMBL/GenBank/DDBJ databases">
        <authorList>
            <person name="King R."/>
        </authorList>
    </citation>
    <scope>NUCLEOTIDE SEQUENCE</scope>
</reference>
<keyword evidence="2" id="KW-1185">Reference proteome</keyword>
<dbReference type="AlphaFoldDB" id="A0A9N9XIA8"/>
<evidence type="ECO:0008006" key="3">
    <source>
        <dbReference type="Google" id="ProtNLM"/>
    </source>
</evidence>
<dbReference type="OrthoDB" id="6769313at2759"/>
<dbReference type="PANTHER" id="PTHR47027">
    <property type="entry name" value="REVERSE TRANSCRIPTASE DOMAIN-CONTAINING PROTEIN"/>
    <property type="match status" value="1"/>
</dbReference>
<organism evidence="1 2">
    <name type="scientific">Diabrotica balteata</name>
    <name type="common">Banded cucumber beetle</name>
    <dbReference type="NCBI Taxonomy" id="107213"/>
    <lineage>
        <taxon>Eukaryota</taxon>
        <taxon>Metazoa</taxon>
        <taxon>Ecdysozoa</taxon>
        <taxon>Arthropoda</taxon>
        <taxon>Hexapoda</taxon>
        <taxon>Insecta</taxon>
        <taxon>Pterygota</taxon>
        <taxon>Neoptera</taxon>
        <taxon>Endopterygota</taxon>
        <taxon>Coleoptera</taxon>
        <taxon>Polyphaga</taxon>
        <taxon>Cucujiformia</taxon>
        <taxon>Chrysomeloidea</taxon>
        <taxon>Chrysomelidae</taxon>
        <taxon>Galerucinae</taxon>
        <taxon>Diabroticina</taxon>
        <taxon>Diabroticites</taxon>
        <taxon>Diabrotica</taxon>
    </lineage>
</organism>
<evidence type="ECO:0000313" key="2">
    <source>
        <dbReference type="Proteomes" id="UP001153709"/>
    </source>
</evidence>
<accession>A0A9N9XIA8</accession>
<proteinExistence type="predicted"/>
<dbReference type="Proteomes" id="UP001153709">
    <property type="component" value="Chromosome 7"/>
</dbReference>